<keyword evidence="8" id="KW-1185">Reference proteome</keyword>
<evidence type="ECO:0000256" key="4">
    <source>
        <dbReference type="ARBA" id="ARBA00022729"/>
    </source>
</evidence>
<dbReference type="Gene3D" id="3.40.50.1980">
    <property type="entry name" value="Nitrogenase molybdenum iron protein domain"/>
    <property type="match status" value="2"/>
</dbReference>
<protein>
    <recommendedName>
        <fullName evidence="2">High-affinity zinc uptake system protein ZnuA</fullName>
    </recommendedName>
</protein>
<accession>A0A4R1K2H9</accession>
<evidence type="ECO:0000256" key="5">
    <source>
        <dbReference type="ARBA" id="ARBA00022906"/>
    </source>
</evidence>
<evidence type="ECO:0000256" key="1">
    <source>
        <dbReference type="ARBA" id="ARBA00011028"/>
    </source>
</evidence>
<keyword evidence="5" id="KW-0862">Zinc</keyword>
<comment type="caution">
    <text evidence="7">The sequence shown here is derived from an EMBL/GenBank/DDBJ whole genome shotgun (WGS) entry which is preliminary data.</text>
</comment>
<keyword evidence="4 6" id="KW-0732">Signal</keyword>
<dbReference type="GO" id="GO:0006829">
    <property type="term" value="P:zinc ion transport"/>
    <property type="evidence" value="ECO:0007669"/>
    <property type="project" value="UniProtKB-KW"/>
</dbReference>
<dbReference type="RefSeq" id="WP_131912434.1">
    <property type="nucleotide sequence ID" value="NZ_OU594967.1"/>
</dbReference>
<gene>
    <name evidence="7" type="ORF">EV690_1605</name>
</gene>
<dbReference type="EMBL" id="SMGD01000012">
    <property type="protein sequence ID" value="TCK57903.1"/>
    <property type="molecule type" value="Genomic_DNA"/>
</dbReference>
<evidence type="ECO:0000256" key="6">
    <source>
        <dbReference type="SAM" id="SignalP"/>
    </source>
</evidence>
<dbReference type="PANTHER" id="PTHR42953:SF3">
    <property type="entry name" value="HIGH-AFFINITY ZINC UPTAKE SYSTEM PROTEIN ZNUA"/>
    <property type="match status" value="1"/>
</dbReference>
<name>A0A4R1K2H9_9GAMM</name>
<evidence type="ECO:0000313" key="8">
    <source>
        <dbReference type="Proteomes" id="UP000295565"/>
    </source>
</evidence>
<evidence type="ECO:0000256" key="3">
    <source>
        <dbReference type="ARBA" id="ARBA00022448"/>
    </source>
</evidence>
<keyword evidence="3" id="KW-0813">Transport</keyword>
<dbReference type="InterPro" id="IPR050492">
    <property type="entry name" value="Bact_metal-bind_prot9"/>
</dbReference>
<organism evidence="7 8">
    <name type="scientific">Celerinatantimonas diazotrophica</name>
    <dbReference type="NCBI Taxonomy" id="412034"/>
    <lineage>
        <taxon>Bacteria</taxon>
        <taxon>Pseudomonadati</taxon>
        <taxon>Pseudomonadota</taxon>
        <taxon>Gammaproteobacteria</taxon>
        <taxon>Celerinatantimonadaceae</taxon>
        <taxon>Celerinatantimonas</taxon>
    </lineage>
</organism>
<dbReference type="Pfam" id="PF01297">
    <property type="entry name" value="ZnuA"/>
    <property type="match status" value="1"/>
</dbReference>
<comment type="similarity">
    <text evidence="1">Belongs to the bacterial solute-binding protein 9 family.</text>
</comment>
<keyword evidence="5" id="KW-0406">Ion transport</keyword>
<evidence type="ECO:0000313" key="7">
    <source>
        <dbReference type="EMBL" id="TCK57903.1"/>
    </source>
</evidence>
<dbReference type="GO" id="GO:0046872">
    <property type="term" value="F:metal ion binding"/>
    <property type="evidence" value="ECO:0007669"/>
    <property type="project" value="InterPro"/>
</dbReference>
<evidence type="ECO:0000256" key="2">
    <source>
        <dbReference type="ARBA" id="ARBA00015915"/>
    </source>
</evidence>
<dbReference type="AlphaFoldDB" id="A0A4R1K2H9"/>
<feature type="signal peptide" evidence="6">
    <location>
        <begin position="1"/>
        <end position="22"/>
    </location>
</feature>
<feature type="chain" id="PRO_5020181943" description="High-affinity zinc uptake system protein ZnuA" evidence="6">
    <location>
        <begin position="23"/>
        <end position="296"/>
    </location>
</feature>
<reference evidence="7 8" key="1">
    <citation type="submission" date="2019-03" db="EMBL/GenBank/DDBJ databases">
        <title>Genomic Encyclopedia of Type Strains, Phase IV (KMG-IV): sequencing the most valuable type-strain genomes for metagenomic binning, comparative biology and taxonomic classification.</title>
        <authorList>
            <person name="Goeker M."/>
        </authorList>
    </citation>
    <scope>NUCLEOTIDE SEQUENCE [LARGE SCALE GENOMIC DNA]</scope>
    <source>
        <strain evidence="7 8">DSM 18577</strain>
    </source>
</reference>
<dbReference type="OrthoDB" id="9793396at2"/>
<keyword evidence="5" id="KW-0864">Zinc transport</keyword>
<dbReference type="InterPro" id="IPR006127">
    <property type="entry name" value="ZnuA-like"/>
</dbReference>
<proteinExistence type="inferred from homology"/>
<dbReference type="PANTHER" id="PTHR42953">
    <property type="entry name" value="HIGH-AFFINITY ZINC UPTAKE SYSTEM PROTEIN ZNUA-RELATED"/>
    <property type="match status" value="1"/>
</dbReference>
<dbReference type="Proteomes" id="UP000295565">
    <property type="component" value="Unassembled WGS sequence"/>
</dbReference>
<dbReference type="SUPFAM" id="SSF53807">
    <property type="entry name" value="Helical backbone' metal receptor"/>
    <property type="match status" value="1"/>
</dbReference>
<sequence length="296" mass="32376">MVSKLAKLLLATALAFPALAYAQPLKVAVSVVPEKYFVEQVGGSHVDVSVIVPPGAEPDSYAPKAAQMKDLAKTQIYFPMGVPFEKAWQSRIASVNPNMDVVPVYGRICRRQWPEGVGDDDGGSVKTKGYPCRPSRGDPHIWMSPVLVRIMAGTIRDTLIAKDPAHAADYRQNYRKFALHIDKIDSEILKALNNPHANEFLVYHPAFGYFARAYGLHQLPIQVNGTDPTPAQLARVINIAKQKQIKVVFVEPQFSKRAAKTIASEIGGQVVAVDPLAADWGKNLVSVAHAFSKALK</sequence>